<name>A0ABX2PR97_9RHOB</name>
<protein>
    <recommendedName>
        <fullName evidence="3">Alpha/beta hydrolase</fullName>
    </recommendedName>
</protein>
<proteinExistence type="predicted"/>
<dbReference type="SUPFAM" id="SSF53474">
    <property type="entry name" value="alpha/beta-Hydrolases"/>
    <property type="match status" value="1"/>
</dbReference>
<dbReference type="Gene3D" id="3.40.50.1820">
    <property type="entry name" value="alpha/beta hydrolase"/>
    <property type="match status" value="1"/>
</dbReference>
<comment type="caution">
    <text evidence="1">The sequence shown here is derived from an EMBL/GenBank/DDBJ whole genome shotgun (WGS) entry which is preliminary data.</text>
</comment>
<evidence type="ECO:0000313" key="1">
    <source>
        <dbReference type="EMBL" id="NVO56122.1"/>
    </source>
</evidence>
<accession>A0ABX2PR97</accession>
<reference evidence="1 2" key="1">
    <citation type="submission" date="2020-06" db="EMBL/GenBank/DDBJ databases">
        <authorList>
            <person name="Cao W.R."/>
        </authorList>
    </citation>
    <scope>NUCLEOTIDE SEQUENCE [LARGE SCALE GENOMIC DNA]</scope>
    <source>
        <strain evidence="1 2">B1Z28</strain>
    </source>
</reference>
<dbReference type="RefSeq" id="WP_176864242.1">
    <property type="nucleotide sequence ID" value="NZ_JABXWT010000003.1"/>
</dbReference>
<sequence>MAGVENPVTLETAFLERDERGLHTIAAYLISRATVLTTPIEALDYTFPDEDAAELGFNLKTPIQQLEGRVAAPSVPGPSDEGAIERAINAPEAYYFQLAELIQAAEESGTTPDILAAVKYGLSAPDGLVRVASLSSGLKVFELDSLTPLARFEWFARRFDSLSDLTRDVFWSLFQAFAAGTPQPLPDTPVQPGPGPQRRSGLILVHGTHFEFNPDPDWYYPATGDLHRYIHPHRNDIYSGDDFFEWEGRWSDRGRAVAAKNFTAWVRYHGLEGCDVVTHSHGGNVVMKAAESGLKLRRVLFLSCPVHWNKYNLLHGNITEAYAARVRFDFVVHADGGAQKFPAEAHLKQERQVGEYFGGHSDTRKSDTWQSDRIENMLM</sequence>
<keyword evidence="2" id="KW-1185">Reference proteome</keyword>
<dbReference type="EMBL" id="JABXWT010000003">
    <property type="protein sequence ID" value="NVO56122.1"/>
    <property type="molecule type" value="Genomic_DNA"/>
</dbReference>
<evidence type="ECO:0000313" key="2">
    <source>
        <dbReference type="Proteomes" id="UP000630805"/>
    </source>
</evidence>
<dbReference type="Proteomes" id="UP000630805">
    <property type="component" value="Unassembled WGS sequence"/>
</dbReference>
<gene>
    <name evidence="1" type="ORF">HW561_10015</name>
</gene>
<evidence type="ECO:0008006" key="3">
    <source>
        <dbReference type="Google" id="ProtNLM"/>
    </source>
</evidence>
<organism evidence="1 2">
    <name type="scientific">Ruegeria haliotis</name>
    <dbReference type="NCBI Taxonomy" id="2747601"/>
    <lineage>
        <taxon>Bacteria</taxon>
        <taxon>Pseudomonadati</taxon>
        <taxon>Pseudomonadota</taxon>
        <taxon>Alphaproteobacteria</taxon>
        <taxon>Rhodobacterales</taxon>
        <taxon>Roseobacteraceae</taxon>
        <taxon>Ruegeria</taxon>
    </lineage>
</organism>
<dbReference type="InterPro" id="IPR029058">
    <property type="entry name" value="AB_hydrolase_fold"/>
</dbReference>